<name>A0A8T0EI41_ARGBR</name>
<evidence type="ECO:0000256" key="1">
    <source>
        <dbReference type="SAM" id="Coils"/>
    </source>
</evidence>
<accession>A0A8T0EI41</accession>
<reference evidence="3" key="1">
    <citation type="journal article" date="2020" name="bioRxiv">
        <title>Chromosome-level reference genome of the European wasp spider Argiope bruennichi: a resource for studies on range expansion and evolutionary adaptation.</title>
        <authorList>
            <person name="Sheffer M.M."/>
            <person name="Hoppe A."/>
            <person name="Krehenwinkel H."/>
            <person name="Uhl G."/>
            <person name="Kuss A.W."/>
            <person name="Jensen L."/>
            <person name="Jensen C."/>
            <person name="Gillespie R.G."/>
            <person name="Hoff K.J."/>
            <person name="Prost S."/>
        </authorList>
    </citation>
    <scope>NUCLEOTIDE SEQUENCE</scope>
</reference>
<keyword evidence="1" id="KW-0175">Coiled coil</keyword>
<evidence type="ECO:0000256" key="2">
    <source>
        <dbReference type="SAM" id="MobiDB-lite"/>
    </source>
</evidence>
<organism evidence="3 4">
    <name type="scientific">Argiope bruennichi</name>
    <name type="common">Wasp spider</name>
    <name type="synonym">Aranea bruennichi</name>
    <dbReference type="NCBI Taxonomy" id="94029"/>
    <lineage>
        <taxon>Eukaryota</taxon>
        <taxon>Metazoa</taxon>
        <taxon>Ecdysozoa</taxon>
        <taxon>Arthropoda</taxon>
        <taxon>Chelicerata</taxon>
        <taxon>Arachnida</taxon>
        <taxon>Araneae</taxon>
        <taxon>Araneomorphae</taxon>
        <taxon>Entelegynae</taxon>
        <taxon>Araneoidea</taxon>
        <taxon>Araneidae</taxon>
        <taxon>Argiope</taxon>
    </lineage>
</organism>
<feature type="coiled-coil region" evidence="1">
    <location>
        <begin position="216"/>
        <end position="243"/>
    </location>
</feature>
<dbReference type="Proteomes" id="UP000807504">
    <property type="component" value="Unassembled WGS sequence"/>
</dbReference>
<proteinExistence type="predicted"/>
<evidence type="ECO:0000313" key="3">
    <source>
        <dbReference type="EMBL" id="KAF8771058.1"/>
    </source>
</evidence>
<reference evidence="3" key="2">
    <citation type="submission" date="2020-06" db="EMBL/GenBank/DDBJ databases">
        <authorList>
            <person name="Sheffer M."/>
        </authorList>
    </citation>
    <scope>NUCLEOTIDE SEQUENCE</scope>
</reference>
<feature type="region of interest" description="Disordered" evidence="2">
    <location>
        <begin position="1"/>
        <end position="31"/>
    </location>
</feature>
<dbReference type="AlphaFoldDB" id="A0A8T0EI41"/>
<comment type="caution">
    <text evidence="3">The sequence shown here is derived from an EMBL/GenBank/DDBJ whole genome shotgun (WGS) entry which is preliminary data.</text>
</comment>
<gene>
    <name evidence="3" type="ORF">HNY73_018514</name>
</gene>
<feature type="compositionally biased region" description="Basic residues" evidence="2">
    <location>
        <begin position="1"/>
        <end position="18"/>
    </location>
</feature>
<dbReference type="EMBL" id="JABXBU010002228">
    <property type="protein sequence ID" value="KAF8771058.1"/>
    <property type="molecule type" value="Genomic_DNA"/>
</dbReference>
<sequence>MAEKKSKKAKKKKKKKKVRISEGPKKPSEKSIFKKKVAELEEELDSISQNMKEEETSLEKLKLKHSEVVDSKEACVKHLKRVLQEKMGNVIESQRRLQWVRDITELTEQRAADLARNLQSSFQLKRSVFMQQRLELEEKLSRLEEVRLKRTSQLTRLKRLEEDLEKKTTAECKAKQKVNMEHVNRLLKKREDFEHYVDSICSDADHVFEVTLPVYAKKQLEENIRLRAQCQEASDNLLAVQDQSRRLKDVQKLLDLEKETQKSAKIRLNDFQARLQGRQSRLLKLNAYLQSTHSIARDDLRDIQSEIRANQRKISRTVDKISNVEEILRDQENYTNSLVEQMEKKIDKNGLRISKVLRAGQILKAKVKEVEDEKSCIDLDLLKQIRMLLDDD</sequence>
<protein>
    <submittedName>
        <fullName evidence="3">Uncharacterized protein</fullName>
    </submittedName>
</protein>
<feature type="coiled-coil region" evidence="1">
    <location>
        <begin position="126"/>
        <end position="163"/>
    </location>
</feature>
<keyword evidence="4" id="KW-1185">Reference proteome</keyword>
<evidence type="ECO:0000313" key="4">
    <source>
        <dbReference type="Proteomes" id="UP000807504"/>
    </source>
</evidence>
<feature type="compositionally biased region" description="Basic and acidic residues" evidence="2">
    <location>
        <begin position="19"/>
        <end position="31"/>
    </location>
</feature>